<keyword evidence="4" id="KW-1185">Reference proteome</keyword>
<feature type="chain" id="PRO_5043777432" evidence="2">
    <location>
        <begin position="23"/>
        <end position="70"/>
    </location>
</feature>
<proteinExistence type="predicted"/>
<evidence type="ECO:0000256" key="1">
    <source>
        <dbReference type="SAM" id="Phobius"/>
    </source>
</evidence>
<comment type="caution">
    <text evidence="3">The sequence shown here is derived from an EMBL/GenBank/DDBJ whole genome shotgun (WGS) entry which is preliminary data.</text>
</comment>
<evidence type="ECO:0000313" key="4">
    <source>
        <dbReference type="Proteomes" id="UP001445335"/>
    </source>
</evidence>
<feature type="transmembrane region" description="Helical" evidence="1">
    <location>
        <begin position="46"/>
        <end position="65"/>
    </location>
</feature>
<sequence length="70" mass="7440">MFQTRIAVVAFLAIALTLVVLSADRMHNLTDMYIGEGHYSGARCAFAGLVVAAIACFGLVYHLGITPLAL</sequence>
<feature type="signal peptide" evidence="2">
    <location>
        <begin position="1"/>
        <end position="22"/>
    </location>
</feature>
<accession>A0AAW1QL86</accession>
<keyword evidence="1" id="KW-0812">Transmembrane</keyword>
<reference evidence="3 4" key="1">
    <citation type="journal article" date="2024" name="Nat. Commun.">
        <title>Phylogenomics reveals the evolutionary origins of lichenization in chlorophyte algae.</title>
        <authorList>
            <person name="Puginier C."/>
            <person name="Libourel C."/>
            <person name="Otte J."/>
            <person name="Skaloud P."/>
            <person name="Haon M."/>
            <person name="Grisel S."/>
            <person name="Petersen M."/>
            <person name="Berrin J.G."/>
            <person name="Delaux P.M."/>
            <person name="Dal Grande F."/>
            <person name="Keller J."/>
        </authorList>
    </citation>
    <scope>NUCLEOTIDE SEQUENCE [LARGE SCALE GENOMIC DNA]</scope>
    <source>
        <strain evidence="3 4">SAG 245.80</strain>
    </source>
</reference>
<name>A0AAW1QL86_9CHLO</name>
<gene>
    <name evidence="3" type="ORF">WJX81_005425</name>
</gene>
<evidence type="ECO:0000256" key="2">
    <source>
        <dbReference type="SAM" id="SignalP"/>
    </source>
</evidence>
<dbReference type="Proteomes" id="UP001445335">
    <property type="component" value="Unassembled WGS sequence"/>
</dbReference>
<keyword evidence="1" id="KW-1133">Transmembrane helix</keyword>
<keyword evidence="2" id="KW-0732">Signal</keyword>
<protein>
    <submittedName>
        <fullName evidence="3">Uncharacterized protein</fullName>
    </submittedName>
</protein>
<dbReference type="AlphaFoldDB" id="A0AAW1QL86"/>
<evidence type="ECO:0000313" key="3">
    <source>
        <dbReference type="EMBL" id="KAK9822207.1"/>
    </source>
</evidence>
<dbReference type="EMBL" id="JALJOU010000090">
    <property type="protein sequence ID" value="KAK9822207.1"/>
    <property type="molecule type" value="Genomic_DNA"/>
</dbReference>
<keyword evidence="1" id="KW-0472">Membrane</keyword>
<organism evidence="3 4">
    <name type="scientific">Elliptochloris bilobata</name>
    <dbReference type="NCBI Taxonomy" id="381761"/>
    <lineage>
        <taxon>Eukaryota</taxon>
        <taxon>Viridiplantae</taxon>
        <taxon>Chlorophyta</taxon>
        <taxon>core chlorophytes</taxon>
        <taxon>Trebouxiophyceae</taxon>
        <taxon>Trebouxiophyceae incertae sedis</taxon>
        <taxon>Elliptochloris clade</taxon>
        <taxon>Elliptochloris</taxon>
    </lineage>
</organism>